<organism evidence="1 2">
    <name type="scientific">Cellulosilyticum lentocellum (strain ATCC 49066 / DSM 5427 / NCIMB 11756 / RHM5)</name>
    <name type="common">Clostridium lentocellum</name>
    <dbReference type="NCBI Taxonomy" id="642492"/>
    <lineage>
        <taxon>Bacteria</taxon>
        <taxon>Bacillati</taxon>
        <taxon>Bacillota</taxon>
        <taxon>Clostridia</taxon>
        <taxon>Lachnospirales</taxon>
        <taxon>Cellulosilyticaceae</taxon>
        <taxon>Cellulosilyticum</taxon>
    </lineage>
</organism>
<dbReference type="HOGENOM" id="CLU_014525_0_0_9"/>
<name>F2JIA1_CELLD</name>
<keyword evidence="2" id="KW-1185">Reference proteome</keyword>
<gene>
    <name evidence="1" type="ordered locus">Clole_1403</name>
</gene>
<evidence type="ECO:0000313" key="2">
    <source>
        <dbReference type="Proteomes" id="UP000008467"/>
    </source>
</evidence>
<accession>F2JIA1</accession>
<dbReference type="RefSeq" id="WP_013656428.1">
    <property type="nucleotide sequence ID" value="NC_015275.1"/>
</dbReference>
<evidence type="ECO:0008006" key="3">
    <source>
        <dbReference type="Google" id="ProtNLM"/>
    </source>
</evidence>
<dbReference type="SUPFAM" id="SSF48371">
    <property type="entry name" value="ARM repeat"/>
    <property type="match status" value="1"/>
</dbReference>
<sequence length="911" mass="106251">MTQMPGERLEVFISSAMNDEKGTSWLTIRRKIKQKLQANEYINPFIIEDRNSTLPSVQFFQFMVAKSDIVILIIKEEFRQGTQTEFSVVKEKKKPCLVYIYNGKNASTEVEVLKEELISNDYCCFKTFYSFDNLEEEIYEDVMNEVITRYKFMQCSSISTVQDNSKGNDYIEAQIIDYNKDVTIEIDELENFSTCKGTILQVDGLSQKKLQEVNKEPKSILGNVGEKVLKWICCGDNYLDDNDIEKIVELKNQDSKYNWYKYRCQAMKCYMNNMIEEALEFEDRALRIAKDEKAADWIVNDILIDCRNLKNELNSKYHTYDNQYQEEIQHCKEIIHLPVVDRFMENAYSLLLKEEQKYRYKSDKSTLFSNDIYRIFDNIENSIFVAILYGSSTPLILSRGTISDIYLKLGDIHEAPAISVIAIKYLILGGDSKRLEQVIRKEWGNIQEYLIADVEKIYQYVKKTNINSYQSTKIKVFKLFGLYMPDKIYQDILQDIITLGENIDLLEIPNYMEAICANRCRIIDDILIKIVNMALRKCRVNNEKAIPRILSEIDISNVEDMELVNLKDNLQNQLINMISYGNEIQFVVNLVNQRPDIFGATKDILLDNASEVERTLYNINCNIDIKKNWREFFISSIENAEEQFIVNNKPGVDIGFGSRPLIDIENILVKSPTNYIADLVTGRLIPLGKKIILGNAPIKMKAESIRCLTQAVIGFSKYHIEFDWKKEFACIDKSDCEKNASLSLFAYNSIKSYILQIIMFKTLIGLDTETEIMNCYLELLRLSNYERLTMIQNTYNYIQYMQQEEKEVDRIFEYISIALCNDSEEQVRKFAYQCIVLLSRNSVSQAIRDKYKELLLDPSAEIKNMVLNLIRDNKIMSKDTIMCIKDVYGKDANYFIKKKTEMILNELSMRE</sequence>
<dbReference type="Proteomes" id="UP000008467">
    <property type="component" value="Chromosome"/>
</dbReference>
<dbReference type="EMBL" id="CP002582">
    <property type="protein sequence ID" value="ADZ83129.1"/>
    <property type="molecule type" value="Genomic_DNA"/>
</dbReference>
<dbReference type="InterPro" id="IPR016024">
    <property type="entry name" value="ARM-type_fold"/>
</dbReference>
<dbReference type="KEGG" id="cle:Clole_1403"/>
<proteinExistence type="predicted"/>
<protein>
    <recommendedName>
        <fullName evidence="3">DUF4062 domain-containing protein</fullName>
    </recommendedName>
</protein>
<dbReference type="AlphaFoldDB" id="F2JIA1"/>
<dbReference type="eggNOG" id="ENOG502ZAII">
    <property type="taxonomic scope" value="Bacteria"/>
</dbReference>
<reference evidence="1 2" key="1">
    <citation type="journal article" date="2011" name="J. Bacteriol.">
        <title>Complete genome sequence of the cellulose-degrading bacterium Cellulosilyticum lentocellum.</title>
        <authorList>
            <consortium name="US DOE Joint Genome Institute"/>
            <person name="Miller D.A."/>
            <person name="Suen G."/>
            <person name="Bruce D."/>
            <person name="Copeland A."/>
            <person name="Cheng J.F."/>
            <person name="Detter C."/>
            <person name="Goodwin L.A."/>
            <person name="Han C.S."/>
            <person name="Hauser L.J."/>
            <person name="Land M.L."/>
            <person name="Lapidus A."/>
            <person name="Lucas S."/>
            <person name="Meincke L."/>
            <person name="Pitluck S."/>
            <person name="Tapia R."/>
            <person name="Teshima H."/>
            <person name="Woyke T."/>
            <person name="Fox B.G."/>
            <person name="Angert E.R."/>
            <person name="Currie C.R."/>
        </authorList>
    </citation>
    <scope>NUCLEOTIDE SEQUENCE [LARGE SCALE GENOMIC DNA]</scope>
    <source>
        <strain evidence="2">ATCC 49066 / DSM 5427 / NCIMB 11756 / RHM5</strain>
    </source>
</reference>
<evidence type="ECO:0000313" key="1">
    <source>
        <dbReference type="EMBL" id="ADZ83129.1"/>
    </source>
</evidence>